<accession>B0JNF2</accession>
<dbReference type="EnsemblBacteria" id="BAG03382">
    <property type="protein sequence ID" value="BAG03382"/>
    <property type="gene ID" value="MAE_35600"/>
</dbReference>
<evidence type="ECO:0000313" key="2">
    <source>
        <dbReference type="Proteomes" id="UP000001510"/>
    </source>
</evidence>
<organism evidence="1 2">
    <name type="scientific">Microcystis aeruginosa (strain NIES-843 / IAM M-2473)</name>
    <dbReference type="NCBI Taxonomy" id="449447"/>
    <lineage>
        <taxon>Bacteria</taxon>
        <taxon>Bacillati</taxon>
        <taxon>Cyanobacteriota</taxon>
        <taxon>Cyanophyceae</taxon>
        <taxon>Oscillatoriophycideae</taxon>
        <taxon>Chroococcales</taxon>
        <taxon>Microcystaceae</taxon>
        <taxon>Microcystis</taxon>
    </lineage>
</organism>
<gene>
    <name evidence="1" type="ordered locus">MAE_35600</name>
</gene>
<dbReference type="PaxDb" id="449447-MAE_35600"/>
<dbReference type="KEGG" id="mar:MAE_35600"/>
<keyword evidence="2" id="KW-1185">Reference proteome</keyword>
<proteinExistence type="predicted"/>
<sequence>MYSKIHSCGRVSGTNHRDTKDTKIDRYYISKNCHTKSRRAKNLIFFSSIL</sequence>
<name>B0JNF2_MICAN</name>
<dbReference type="EMBL" id="AP009552">
    <property type="protein sequence ID" value="BAG03382.1"/>
    <property type="molecule type" value="Genomic_DNA"/>
</dbReference>
<protein>
    <submittedName>
        <fullName evidence="1">Uncharacterized protein</fullName>
    </submittedName>
</protein>
<dbReference type="AlphaFoldDB" id="B0JNF2"/>
<dbReference type="Proteomes" id="UP000001510">
    <property type="component" value="Chromosome"/>
</dbReference>
<evidence type="ECO:0000313" key="1">
    <source>
        <dbReference type="EMBL" id="BAG03382.1"/>
    </source>
</evidence>
<dbReference type="HOGENOM" id="CLU_3119826_0_0_3"/>
<reference evidence="1 2" key="1">
    <citation type="journal article" date="2007" name="DNA Res.">
        <title>Complete genomic structure of the bloom-forming toxic cyanobacterium Microcystis aeruginosa NIES-843.</title>
        <authorList>
            <person name="Kaneko T."/>
            <person name="Nakajima N."/>
            <person name="Okamoto S."/>
            <person name="Suzuki I."/>
            <person name="Tanabe Y."/>
            <person name="Tamaoki M."/>
            <person name="Nakamura Y."/>
            <person name="Kasai F."/>
            <person name="Watanabe A."/>
            <person name="Kawashima K."/>
            <person name="Kishida Y."/>
            <person name="Ono A."/>
            <person name="Shimizu Y."/>
            <person name="Takahashi C."/>
            <person name="Minami C."/>
            <person name="Fujishiro T."/>
            <person name="Kohara M."/>
            <person name="Katoh M."/>
            <person name="Nakazaki N."/>
            <person name="Nakayama S."/>
            <person name="Yamada M."/>
            <person name="Tabata S."/>
            <person name="Watanabe M.M."/>
        </authorList>
    </citation>
    <scope>NUCLEOTIDE SEQUENCE [LARGE SCALE GENOMIC DNA]</scope>
    <source>
        <strain evidence="2">NIES-843 / IAM M-247</strain>
    </source>
</reference>